<sequence>MRVNKTTSLALAASLALGGAGAATAAFAAAPEPVSPSVQTPAPLPGTGEIVTQNELLGDTSAALRPVNELVTAVLQSPQGKLQQAEAERHTAAVRTAIDDVRKAAIAGGTAHRAAPAPAGAPADLIAKAADQLQKQAEALVEVSAPADKTTPGQRTPELKKVRAELKSTMSASVDFLTAVVFSGQLPTPGLEGLPELPDISEAPQQQDQQQAQQQAPDAAQNSGIAGLPG</sequence>
<evidence type="ECO:0000313" key="4">
    <source>
        <dbReference type="Proteomes" id="UP001156389"/>
    </source>
</evidence>
<dbReference type="RefSeq" id="WP_260219888.1">
    <property type="nucleotide sequence ID" value="NZ_JAJAGO010000010.1"/>
</dbReference>
<dbReference type="EMBL" id="JAJAGO010000010">
    <property type="protein sequence ID" value="MCT2592567.1"/>
    <property type="molecule type" value="Genomic_DNA"/>
</dbReference>
<gene>
    <name evidence="3" type="ORF">LHJ74_22100</name>
</gene>
<feature type="chain" id="PRO_5047490389" evidence="2">
    <location>
        <begin position="29"/>
        <end position="230"/>
    </location>
</feature>
<reference evidence="3 4" key="1">
    <citation type="submission" date="2021-10" db="EMBL/GenBank/DDBJ databases">
        <title>Streptomyces gossypii sp. nov., isolated from soil collected from cotton field.</title>
        <authorList>
            <person name="Ge X."/>
            <person name="Chen X."/>
            <person name="Liu W."/>
        </authorList>
    </citation>
    <scope>NUCLEOTIDE SEQUENCE [LARGE SCALE GENOMIC DNA]</scope>
    <source>
        <strain evidence="3 4">N2-109</strain>
    </source>
</reference>
<evidence type="ECO:0000256" key="2">
    <source>
        <dbReference type="SAM" id="SignalP"/>
    </source>
</evidence>
<comment type="caution">
    <text evidence="3">The sequence shown here is derived from an EMBL/GenBank/DDBJ whole genome shotgun (WGS) entry which is preliminary data.</text>
</comment>
<organism evidence="3 4">
    <name type="scientific">Streptomyces gossypii</name>
    <dbReference type="NCBI Taxonomy" id="2883101"/>
    <lineage>
        <taxon>Bacteria</taxon>
        <taxon>Bacillati</taxon>
        <taxon>Actinomycetota</taxon>
        <taxon>Actinomycetes</taxon>
        <taxon>Kitasatosporales</taxon>
        <taxon>Streptomycetaceae</taxon>
        <taxon>Streptomyces</taxon>
    </lineage>
</organism>
<feature type="region of interest" description="Disordered" evidence="1">
    <location>
        <begin position="187"/>
        <end position="230"/>
    </location>
</feature>
<proteinExistence type="predicted"/>
<dbReference type="Proteomes" id="UP001156389">
    <property type="component" value="Unassembled WGS sequence"/>
</dbReference>
<keyword evidence="4" id="KW-1185">Reference proteome</keyword>
<keyword evidence="2" id="KW-0732">Signal</keyword>
<feature type="compositionally biased region" description="Low complexity" evidence="1">
    <location>
        <begin position="187"/>
        <end position="221"/>
    </location>
</feature>
<protein>
    <submittedName>
        <fullName evidence="3">Uncharacterized protein</fullName>
    </submittedName>
</protein>
<feature type="signal peptide" evidence="2">
    <location>
        <begin position="1"/>
        <end position="28"/>
    </location>
</feature>
<name>A0ABT2JXD8_9ACTN</name>
<accession>A0ABT2JXD8</accession>
<evidence type="ECO:0000313" key="3">
    <source>
        <dbReference type="EMBL" id="MCT2592567.1"/>
    </source>
</evidence>
<evidence type="ECO:0000256" key="1">
    <source>
        <dbReference type="SAM" id="MobiDB-lite"/>
    </source>
</evidence>